<evidence type="ECO:0000313" key="6">
    <source>
        <dbReference type="Proteomes" id="UP001549921"/>
    </source>
</evidence>
<accession>A0ABD0T1H8</accession>
<dbReference type="Gene3D" id="2.20.25.240">
    <property type="match status" value="1"/>
</dbReference>
<reference evidence="5 6" key="1">
    <citation type="submission" date="2024-06" db="EMBL/GenBank/DDBJ databases">
        <title>A chromosome-level genome assembly of beet webworm, Loxostege sticticalis.</title>
        <authorList>
            <person name="Zhang Y."/>
        </authorList>
    </citation>
    <scope>NUCLEOTIDE SEQUENCE [LARGE SCALE GENOMIC DNA]</scope>
    <source>
        <strain evidence="5">AQ028</strain>
        <tissue evidence="5">Male pupae</tissue>
    </source>
</reference>
<dbReference type="EMBL" id="JBEDNZ010000011">
    <property type="protein sequence ID" value="KAL0831838.1"/>
    <property type="molecule type" value="Genomic_DNA"/>
</dbReference>
<evidence type="ECO:0000256" key="3">
    <source>
        <dbReference type="ARBA" id="ARBA00022833"/>
    </source>
</evidence>
<organism evidence="5 6">
    <name type="scientific">Loxostege sticticalis</name>
    <name type="common">Beet webworm moth</name>
    <dbReference type="NCBI Taxonomy" id="481309"/>
    <lineage>
        <taxon>Eukaryota</taxon>
        <taxon>Metazoa</taxon>
        <taxon>Ecdysozoa</taxon>
        <taxon>Arthropoda</taxon>
        <taxon>Hexapoda</taxon>
        <taxon>Insecta</taxon>
        <taxon>Pterygota</taxon>
        <taxon>Neoptera</taxon>
        <taxon>Endopterygota</taxon>
        <taxon>Lepidoptera</taxon>
        <taxon>Glossata</taxon>
        <taxon>Ditrysia</taxon>
        <taxon>Pyraloidea</taxon>
        <taxon>Crambidae</taxon>
        <taxon>Pyraustinae</taxon>
        <taxon>Loxostege</taxon>
    </lineage>
</organism>
<evidence type="ECO:0000259" key="4">
    <source>
        <dbReference type="Pfam" id="PF04500"/>
    </source>
</evidence>
<evidence type="ECO:0000313" key="5">
    <source>
        <dbReference type="EMBL" id="KAL0831838.1"/>
    </source>
</evidence>
<gene>
    <name evidence="5" type="ORF">ABMA28_001368</name>
</gene>
<sequence length="103" mass="12001">MKSINFVKIMKMYCNTCTPNVFLTAKFIQTKTNRLLMLNSFTFTKRFSKKTGERWCCTKRTTGNCKAYVSLDLNNMIVDLYDTHNHGPPQYHCTKEGLYVRVG</sequence>
<dbReference type="GO" id="GO:0008270">
    <property type="term" value="F:zinc ion binding"/>
    <property type="evidence" value="ECO:0007669"/>
    <property type="project" value="UniProtKB-KW"/>
</dbReference>
<dbReference type="AlphaFoldDB" id="A0ABD0T1H8"/>
<keyword evidence="1" id="KW-0479">Metal-binding</keyword>
<dbReference type="Proteomes" id="UP001549921">
    <property type="component" value="Unassembled WGS sequence"/>
</dbReference>
<dbReference type="Pfam" id="PF04500">
    <property type="entry name" value="FLYWCH"/>
    <property type="match status" value="1"/>
</dbReference>
<feature type="domain" description="FLYWCH-type" evidence="4">
    <location>
        <begin position="30"/>
        <end position="86"/>
    </location>
</feature>
<comment type="caution">
    <text evidence="5">The sequence shown here is derived from an EMBL/GenBank/DDBJ whole genome shotgun (WGS) entry which is preliminary data.</text>
</comment>
<dbReference type="InterPro" id="IPR007588">
    <property type="entry name" value="Znf_FLYWCH"/>
</dbReference>
<keyword evidence="2" id="KW-0863">Zinc-finger</keyword>
<keyword evidence="3" id="KW-0862">Zinc</keyword>
<name>A0ABD0T1H8_LOXSC</name>
<protein>
    <recommendedName>
        <fullName evidence="4">FLYWCH-type domain-containing protein</fullName>
    </recommendedName>
</protein>
<proteinExistence type="predicted"/>
<evidence type="ECO:0000256" key="2">
    <source>
        <dbReference type="ARBA" id="ARBA00022771"/>
    </source>
</evidence>
<evidence type="ECO:0000256" key="1">
    <source>
        <dbReference type="ARBA" id="ARBA00022723"/>
    </source>
</evidence>